<accession>L0FTX7</accession>
<dbReference type="OrthoDB" id="797909at2"/>
<gene>
    <name evidence="1" type="ordered locus">Echvi_0467</name>
</gene>
<evidence type="ECO:0008006" key="3">
    <source>
        <dbReference type="Google" id="ProtNLM"/>
    </source>
</evidence>
<dbReference type="eggNOG" id="ENOG503097W">
    <property type="taxonomic scope" value="Bacteria"/>
</dbReference>
<evidence type="ECO:0000313" key="2">
    <source>
        <dbReference type="Proteomes" id="UP000010796"/>
    </source>
</evidence>
<organism evidence="1 2">
    <name type="scientific">Echinicola vietnamensis (strain DSM 17526 / LMG 23754 / KMM 6221)</name>
    <dbReference type="NCBI Taxonomy" id="926556"/>
    <lineage>
        <taxon>Bacteria</taxon>
        <taxon>Pseudomonadati</taxon>
        <taxon>Bacteroidota</taxon>
        <taxon>Cytophagia</taxon>
        <taxon>Cytophagales</taxon>
        <taxon>Cyclobacteriaceae</taxon>
        <taxon>Echinicola</taxon>
    </lineage>
</organism>
<reference evidence="2" key="1">
    <citation type="submission" date="2012-02" db="EMBL/GenBank/DDBJ databases">
        <title>The complete genome of Echinicola vietnamensis DSM 17526.</title>
        <authorList>
            <person name="Lucas S."/>
            <person name="Copeland A."/>
            <person name="Lapidus A."/>
            <person name="Glavina del Rio T."/>
            <person name="Dalin E."/>
            <person name="Tice H."/>
            <person name="Bruce D."/>
            <person name="Goodwin L."/>
            <person name="Pitluck S."/>
            <person name="Peters L."/>
            <person name="Ovchinnikova G."/>
            <person name="Teshima H."/>
            <person name="Kyrpides N."/>
            <person name="Mavromatis K."/>
            <person name="Ivanova N."/>
            <person name="Brettin T."/>
            <person name="Detter J.C."/>
            <person name="Han C."/>
            <person name="Larimer F."/>
            <person name="Land M."/>
            <person name="Hauser L."/>
            <person name="Markowitz V."/>
            <person name="Cheng J.-F."/>
            <person name="Hugenholtz P."/>
            <person name="Woyke T."/>
            <person name="Wu D."/>
            <person name="Brambilla E."/>
            <person name="Klenk H.-P."/>
            <person name="Eisen J.A."/>
        </authorList>
    </citation>
    <scope>NUCLEOTIDE SEQUENCE [LARGE SCALE GENOMIC DNA]</scope>
    <source>
        <strain evidence="2">DSM 17526 / LMG 23754 / KMM 6221</strain>
    </source>
</reference>
<proteinExistence type="predicted"/>
<dbReference type="HOGENOM" id="CLU_1852011_0_0_10"/>
<sequence length="138" mass="16224">MTEKEIRKYINRLNNGNACESIFTRQISKTVNVAKVWPQQPKMTDNIIVNFSSYRFFFIKNELNQYVGAVFDMYSDLHWYIVPQSRKQGHLTKALKESILPYLFNEERDRQRITIEKAAIGKKNYLNSKNVAEKAKLG</sequence>
<dbReference type="EMBL" id="CP003346">
    <property type="protein sequence ID" value="AGA76752.1"/>
    <property type="molecule type" value="Genomic_DNA"/>
</dbReference>
<dbReference type="KEGG" id="evi:Echvi_0467"/>
<keyword evidence="2" id="KW-1185">Reference proteome</keyword>
<dbReference type="RefSeq" id="WP_015264319.1">
    <property type="nucleotide sequence ID" value="NC_019904.1"/>
</dbReference>
<evidence type="ECO:0000313" key="1">
    <source>
        <dbReference type="EMBL" id="AGA76752.1"/>
    </source>
</evidence>
<dbReference type="AlphaFoldDB" id="L0FTX7"/>
<dbReference type="STRING" id="926556.Echvi_0467"/>
<dbReference type="Proteomes" id="UP000010796">
    <property type="component" value="Chromosome"/>
</dbReference>
<name>L0FTX7_ECHVK</name>
<protein>
    <recommendedName>
        <fullName evidence="3">N-acetyltransferase domain-containing protein</fullName>
    </recommendedName>
</protein>